<name>A0A0F7L8Q6_9VIRU</name>
<accession>A0A0F7L8Q6</accession>
<organism evidence="1">
    <name type="scientific">uncultured marine virus</name>
    <dbReference type="NCBI Taxonomy" id="186617"/>
    <lineage>
        <taxon>Viruses</taxon>
        <taxon>environmental samples</taxon>
    </lineage>
</organism>
<proteinExistence type="predicted"/>
<dbReference type="EMBL" id="KR029598">
    <property type="protein sequence ID" value="AKH47792.1"/>
    <property type="molecule type" value="Genomic_DNA"/>
</dbReference>
<reference evidence="1" key="1">
    <citation type="journal article" date="2015" name="Front. Microbiol.">
        <title>Combining genomic sequencing methods to explore viral diversity and reveal potential virus-host interactions.</title>
        <authorList>
            <person name="Chow C.E."/>
            <person name="Winget D.M."/>
            <person name="White R.A.III."/>
            <person name="Hallam S.J."/>
            <person name="Suttle C.A."/>
        </authorList>
    </citation>
    <scope>NUCLEOTIDE SEQUENCE</scope>
    <source>
        <strain evidence="1">Oxic1_3</strain>
    </source>
</reference>
<protein>
    <submittedName>
        <fullName evidence="1">Uncharacterized protein</fullName>
    </submittedName>
</protein>
<evidence type="ECO:0000313" key="1">
    <source>
        <dbReference type="EMBL" id="AKH47792.1"/>
    </source>
</evidence>
<sequence>MIKQKTRKWVIKKVVRKTKQWIRRCLLVCTQRFLRRKLKLNNMKDKDFIKEHKRLVKVLQTGTRPEQVIEANRQKKELIEKSGKDKLQQAFKKK</sequence>
<reference evidence="1" key="2">
    <citation type="submission" date="2015-03" db="EMBL/GenBank/DDBJ databases">
        <authorList>
            <person name="Chow C.-E.T."/>
            <person name="Winget D.M."/>
            <person name="White R.A.III."/>
            <person name="Hallam S.J."/>
            <person name="Suttle C.A."/>
        </authorList>
    </citation>
    <scope>NUCLEOTIDE SEQUENCE</scope>
    <source>
        <strain evidence="1">Oxic1_3</strain>
    </source>
</reference>